<keyword evidence="1" id="KW-0315">Glutamine amidotransferase</keyword>
<dbReference type="SUPFAM" id="SSF52540">
    <property type="entry name" value="P-loop containing nucleoside triphosphate hydrolases"/>
    <property type="match status" value="1"/>
</dbReference>
<dbReference type="GeneID" id="20186171"/>
<dbReference type="Pfam" id="PF13500">
    <property type="entry name" value="AAA_26"/>
    <property type="match status" value="1"/>
</dbReference>
<evidence type="ECO:0000313" key="3">
    <source>
        <dbReference type="Proteomes" id="UP000018817"/>
    </source>
</evidence>
<accession>W2PL44</accession>
<gene>
    <name evidence="2" type="ORF">PPTG_17147</name>
</gene>
<dbReference type="Proteomes" id="UP000018817">
    <property type="component" value="Unassembled WGS sequence"/>
</dbReference>
<sequence length="413" mass="45955">MWKKGSASRPHHHLKRRSQSRRRRLLSLLLLWVLQSLYVVAMTNHLLVLSTGQHVGKTTLSLGLVKTLQAKFQGTNKLVAYCKPVGQQHVPVGDNLRVDKDAYLFKEHFGLIQHYKDMSPVIFPDGFTRDFIDGKVTSQQLMDSIRAAHRNLYDQSDFVICEGTGHTGVGSICELNNAQVAAELKIDAVCVALGGLGSSFDQLAMNREMLKQNNVRLRGVVLNKVNPKKMDMIQDYYSRALKRWDVPLVGCIPDLKDLSCPTMADYAKLLKSDLISGKDASLRYFSSTRLALAPVDGTNLFKAIPNQLVITHSGRKDVIDAIIGNQEASSSHGTNLKSGLILTGWNPPTAWLAQRLDADNIPCIYVSPDKADSYTITARIAQFTAKIRREDVERIDLAADHVSKHCDFSFLEG</sequence>
<dbReference type="CDD" id="cd03109">
    <property type="entry name" value="DTBS"/>
    <property type="match status" value="1"/>
</dbReference>
<dbReference type="OMA" id="ASTQCLI"/>
<name>W2PL44_PHYN3</name>
<evidence type="ECO:0008006" key="4">
    <source>
        <dbReference type="Google" id="ProtNLM"/>
    </source>
</evidence>
<protein>
    <recommendedName>
        <fullName evidence="4">DRTGG domain-containing protein</fullName>
    </recommendedName>
</protein>
<organism evidence="2 3">
    <name type="scientific">Phytophthora nicotianae (strain INRA-310)</name>
    <name type="common">Phytophthora parasitica</name>
    <dbReference type="NCBI Taxonomy" id="761204"/>
    <lineage>
        <taxon>Eukaryota</taxon>
        <taxon>Sar</taxon>
        <taxon>Stramenopiles</taxon>
        <taxon>Oomycota</taxon>
        <taxon>Peronosporomycetes</taxon>
        <taxon>Peronosporales</taxon>
        <taxon>Peronosporaceae</taxon>
        <taxon>Phytophthora</taxon>
    </lineage>
</organism>
<evidence type="ECO:0000313" key="2">
    <source>
        <dbReference type="EMBL" id="ETN01738.1"/>
    </source>
</evidence>
<dbReference type="InterPro" id="IPR028979">
    <property type="entry name" value="Ser_kin/Pase_Hpr-like_N_sf"/>
</dbReference>
<dbReference type="InterPro" id="IPR027417">
    <property type="entry name" value="P-loop_NTPase"/>
</dbReference>
<dbReference type="OrthoDB" id="94233at2759"/>
<dbReference type="STRING" id="761204.W2PL44"/>
<dbReference type="VEuPathDB" id="FungiDB:PPTG_17147"/>
<proteinExistence type="predicted"/>
<dbReference type="AlphaFoldDB" id="W2PL44"/>
<dbReference type="SUPFAM" id="SSF75138">
    <property type="entry name" value="HprK N-terminal domain-like"/>
    <property type="match status" value="1"/>
</dbReference>
<reference evidence="2 3" key="2">
    <citation type="submission" date="2013-11" db="EMBL/GenBank/DDBJ databases">
        <title>The Genome Sequence of Phytophthora parasitica INRA-310.</title>
        <authorList>
            <consortium name="The Broad Institute Genomics Platform"/>
            <person name="Russ C."/>
            <person name="Tyler B."/>
            <person name="Panabieres F."/>
            <person name="Shan W."/>
            <person name="Tripathy S."/>
            <person name="Grunwald N."/>
            <person name="Machado M."/>
            <person name="Johnson C.S."/>
            <person name="Arredondo F."/>
            <person name="Hong C."/>
            <person name="Coffey M."/>
            <person name="Young S.K."/>
            <person name="Zeng Q."/>
            <person name="Gargeya S."/>
            <person name="Fitzgerald M."/>
            <person name="Abouelleil A."/>
            <person name="Alvarado L."/>
            <person name="Chapman S.B."/>
            <person name="Gainer-Dewar J."/>
            <person name="Goldberg J."/>
            <person name="Griggs A."/>
            <person name="Gujja S."/>
            <person name="Hansen M."/>
            <person name="Howarth C."/>
            <person name="Imamovic A."/>
            <person name="Ireland A."/>
            <person name="Larimer J."/>
            <person name="McCowan C."/>
            <person name="Murphy C."/>
            <person name="Pearson M."/>
            <person name="Poon T.W."/>
            <person name="Priest M."/>
            <person name="Roberts A."/>
            <person name="Saif S."/>
            <person name="Shea T."/>
            <person name="Sykes S."/>
            <person name="Wortman J."/>
            <person name="Nusbaum C."/>
            <person name="Birren B."/>
        </authorList>
    </citation>
    <scope>NUCLEOTIDE SEQUENCE [LARGE SCALE GENOMIC DNA]</scope>
    <source>
        <strain evidence="2 3">INRA-310</strain>
    </source>
</reference>
<reference evidence="3" key="1">
    <citation type="submission" date="2011-12" db="EMBL/GenBank/DDBJ databases">
        <authorList>
            <consortium name="The Broad Institute Genome Sequencing Platform"/>
            <person name="Russ C."/>
            <person name="Tyler B."/>
            <person name="Panabieres F."/>
            <person name="Shan W."/>
            <person name="Tripathy S."/>
            <person name="Grunwald N."/>
            <person name="Machado M."/>
            <person name="Young S.K."/>
            <person name="Zeng Q."/>
            <person name="Gargeya S."/>
            <person name="Fitzgerald M."/>
            <person name="Haas B."/>
            <person name="Abouelleil A."/>
            <person name="Alvarado L."/>
            <person name="Arachchi H.M."/>
            <person name="Berlin A."/>
            <person name="Chapman S.B."/>
            <person name="Gearin G."/>
            <person name="Goldberg J."/>
            <person name="Griggs A."/>
            <person name="Gujja S."/>
            <person name="Hansen M."/>
            <person name="Heiman D."/>
            <person name="Howarth C."/>
            <person name="Larimer J."/>
            <person name="Lui A."/>
            <person name="MacDonald P.J.P."/>
            <person name="McCowen C."/>
            <person name="Montmayeur A."/>
            <person name="Murphy C."/>
            <person name="Neiman D."/>
            <person name="Pearson M."/>
            <person name="Priest M."/>
            <person name="Roberts A."/>
            <person name="Saif S."/>
            <person name="Shea T."/>
            <person name="Sisk P."/>
            <person name="Stolte C."/>
            <person name="Sykes S."/>
            <person name="Wortman J."/>
            <person name="Nusbaum C."/>
            <person name="Birren B."/>
        </authorList>
    </citation>
    <scope>NUCLEOTIDE SEQUENCE [LARGE SCALE GENOMIC DNA]</scope>
    <source>
        <strain evidence="3">INRA-310</strain>
    </source>
</reference>
<evidence type="ECO:0000256" key="1">
    <source>
        <dbReference type="ARBA" id="ARBA00022962"/>
    </source>
</evidence>
<dbReference type="PANTHER" id="PTHR21343:SF8">
    <property type="entry name" value="DRTGG DOMAIN-CONTAINING PROTEIN"/>
    <property type="match status" value="1"/>
</dbReference>
<dbReference type="Gene3D" id="3.40.1390.20">
    <property type="entry name" value="HprK N-terminal domain-like"/>
    <property type="match status" value="1"/>
</dbReference>
<dbReference type="Gene3D" id="3.40.50.300">
    <property type="entry name" value="P-loop containing nucleotide triphosphate hydrolases"/>
    <property type="match status" value="1"/>
</dbReference>
<dbReference type="PANTHER" id="PTHR21343">
    <property type="entry name" value="DETHIOBIOTIN SYNTHETASE"/>
    <property type="match status" value="1"/>
</dbReference>
<dbReference type="EMBL" id="KI669623">
    <property type="protein sequence ID" value="ETN01738.1"/>
    <property type="molecule type" value="Genomic_DNA"/>
</dbReference>
<dbReference type="RefSeq" id="XP_008913053.1">
    <property type="nucleotide sequence ID" value="XM_008914805.1"/>
</dbReference>